<name>A0A4R2CSC6_SHIGR</name>
<proteinExistence type="predicted"/>
<sequence length="209" mass="22481">MSTQAKEPKPAAGRATRLTILCRGATAANQQTRFSSDVPLLPKERVRLRERARGLGRFDLVLHAPERSAAETAAAFAPDAASCPALRDADYGRWNGRTIADVAEQSPEDLQRWMSDPSCAPHGGETFEAVQARAAAWLEQRHAKGGHTLAVTHAIVLKLLFLHVVGAPLSSLWRIDVEPLAMLSLTSDGRRWALRSFGAGLPGGATETG</sequence>
<dbReference type="AlphaFoldDB" id="A0A4R2CSC6"/>
<gene>
    <name evidence="1" type="ORF">EV665_10940</name>
</gene>
<reference evidence="1 2" key="1">
    <citation type="submission" date="2019-03" db="EMBL/GenBank/DDBJ databases">
        <title>Genomic Encyclopedia of Type Strains, Phase IV (KMG-IV): sequencing the most valuable type-strain genomes for metagenomic binning, comparative biology and taxonomic classification.</title>
        <authorList>
            <person name="Goeker M."/>
        </authorList>
    </citation>
    <scope>NUCLEOTIDE SEQUENCE [LARGE SCALE GENOMIC DNA]</scope>
    <source>
        <strain evidence="1 2">DSM 18401</strain>
    </source>
</reference>
<dbReference type="Pfam" id="PF00300">
    <property type="entry name" value="His_Phos_1"/>
    <property type="match status" value="1"/>
</dbReference>
<keyword evidence="2" id="KW-1185">Reference proteome</keyword>
<dbReference type="Proteomes" id="UP000295351">
    <property type="component" value="Unassembled WGS sequence"/>
</dbReference>
<evidence type="ECO:0000313" key="1">
    <source>
        <dbReference type="EMBL" id="TCN43655.1"/>
    </source>
</evidence>
<dbReference type="SUPFAM" id="SSF53254">
    <property type="entry name" value="Phosphoglycerate mutase-like"/>
    <property type="match status" value="1"/>
</dbReference>
<dbReference type="RefSeq" id="WP_162853076.1">
    <property type="nucleotide sequence ID" value="NZ_BAABEI010000004.1"/>
</dbReference>
<evidence type="ECO:0000313" key="2">
    <source>
        <dbReference type="Proteomes" id="UP000295351"/>
    </source>
</evidence>
<accession>A0A4R2CSC6</accession>
<organism evidence="1 2">
    <name type="scientific">Shinella granuli</name>
    <dbReference type="NCBI Taxonomy" id="323621"/>
    <lineage>
        <taxon>Bacteria</taxon>
        <taxon>Pseudomonadati</taxon>
        <taxon>Pseudomonadota</taxon>
        <taxon>Alphaproteobacteria</taxon>
        <taxon>Hyphomicrobiales</taxon>
        <taxon>Rhizobiaceae</taxon>
        <taxon>Shinella</taxon>
    </lineage>
</organism>
<comment type="caution">
    <text evidence="1">The sequence shown here is derived from an EMBL/GenBank/DDBJ whole genome shotgun (WGS) entry which is preliminary data.</text>
</comment>
<protein>
    <submittedName>
        <fullName evidence="1">Broad specificity phosphatase PhoE</fullName>
    </submittedName>
</protein>
<dbReference type="InterPro" id="IPR029033">
    <property type="entry name" value="His_PPase_superfam"/>
</dbReference>
<dbReference type="InterPro" id="IPR013078">
    <property type="entry name" value="His_Pase_superF_clade-1"/>
</dbReference>
<dbReference type="Gene3D" id="3.40.50.1240">
    <property type="entry name" value="Phosphoglycerate mutase-like"/>
    <property type="match status" value="1"/>
</dbReference>
<dbReference type="EMBL" id="SLVX01000009">
    <property type="protein sequence ID" value="TCN43655.1"/>
    <property type="molecule type" value="Genomic_DNA"/>
</dbReference>